<organism evidence="2 3">
    <name type="scientific">Acrocarpospora corrugata</name>
    <dbReference type="NCBI Taxonomy" id="35763"/>
    <lineage>
        <taxon>Bacteria</taxon>
        <taxon>Bacillati</taxon>
        <taxon>Actinomycetota</taxon>
        <taxon>Actinomycetes</taxon>
        <taxon>Streptosporangiales</taxon>
        <taxon>Streptosporangiaceae</taxon>
        <taxon>Acrocarpospora</taxon>
    </lineage>
</organism>
<accession>A0A5M3VVT3</accession>
<protein>
    <submittedName>
        <fullName evidence="2">Uncharacterized protein</fullName>
    </submittedName>
</protein>
<sequence length="201" mass="21167">MTALRGYVVASAAALDHGDLVLPPRRPLRAESYASQTRVSTRPGSFVLSLALPLRDVNDEVPAESTSGQEVLAGIPAPVSGRRVTNRMFAAARRAQQLARDVGEGESPLSAFGHPGDVTVNATELESLGSLGGPEQDAYPLRFSQSPLLPGSRSPQGLRMTPGQQRILREAADYLRTRQPRANVTGQSRSAESGGAGQIGG</sequence>
<reference evidence="2 3" key="1">
    <citation type="submission" date="2019-10" db="EMBL/GenBank/DDBJ databases">
        <title>Whole genome shotgun sequence of Acrocarpospora corrugata NBRC 13972.</title>
        <authorList>
            <person name="Ichikawa N."/>
            <person name="Kimura A."/>
            <person name="Kitahashi Y."/>
            <person name="Komaki H."/>
            <person name="Oguchi A."/>
        </authorList>
    </citation>
    <scope>NUCLEOTIDE SEQUENCE [LARGE SCALE GENOMIC DNA]</scope>
    <source>
        <strain evidence="2 3">NBRC 13972</strain>
    </source>
</reference>
<comment type="caution">
    <text evidence="2">The sequence shown here is derived from an EMBL/GenBank/DDBJ whole genome shotgun (WGS) entry which is preliminary data.</text>
</comment>
<proteinExistence type="predicted"/>
<name>A0A5M3VVT3_9ACTN</name>
<gene>
    <name evidence="2" type="ORF">Acor_26800</name>
</gene>
<keyword evidence="3" id="KW-1185">Reference proteome</keyword>
<dbReference type="AlphaFoldDB" id="A0A5M3VVT3"/>
<evidence type="ECO:0000313" key="3">
    <source>
        <dbReference type="Proteomes" id="UP000334990"/>
    </source>
</evidence>
<evidence type="ECO:0000256" key="1">
    <source>
        <dbReference type="SAM" id="MobiDB-lite"/>
    </source>
</evidence>
<dbReference type="Proteomes" id="UP000334990">
    <property type="component" value="Unassembled WGS sequence"/>
</dbReference>
<feature type="compositionally biased region" description="Basic and acidic residues" evidence="1">
    <location>
        <begin position="167"/>
        <end position="176"/>
    </location>
</feature>
<dbReference type="EMBL" id="BLAD01000046">
    <property type="protein sequence ID" value="GES00616.1"/>
    <property type="molecule type" value="Genomic_DNA"/>
</dbReference>
<feature type="compositionally biased region" description="Polar residues" evidence="1">
    <location>
        <begin position="180"/>
        <end position="191"/>
    </location>
</feature>
<evidence type="ECO:0000313" key="2">
    <source>
        <dbReference type="EMBL" id="GES00616.1"/>
    </source>
</evidence>
<feature type="region of interest" description="Disordered" evidence="1">
    <location>
        <begin position="130"/>
        <end position="201"/>
    </location>
</feature>